<reference evidence="2" key="1">
    <citation type="submission" date="2022-05" db="EMBL/GenBank/DDBJ databases">
        <authorList>
            <person name="Pankratov T."/>
        </authorList>
    </citation>
    <scope>NUCLEOTIDE SEQUENCE</scope>
    <source>
        <strain evidence="2">BP6-180914</strain>
    </source>
</reference>
<organism evidence="2 3">
    <name type="scientific">Lichenifustis flavocetrariae</name>
    <dbReference type="NCBI Taxonomy" id="2949735"/>
    <lineage>
        <taxon>Bacteria</taxon>
        <taxon>Pseudomonadati</taxon>
        <taxon>Pseudomonadota</taxon>
        <taxon>Alphaproteobacteria</taxon>
        <taxon>Hyphomicrobiales</taxon>
        <taxon>Lichenihabitantaceae</taxon>
        <taxon>Lichenifustis</taxon>
    </lineage>
</organism>
<keyword evidence="1" id="KW-0472">Membrane</keyword>
<feature type="transmembrane region" description="Helical" evidence="1">
    <location>
        <begin position="34"/>
        <end position="54"/>
    </location>
</feature>
<keyword evidence="1" id="KW-1133">Transmembrane helix</keyword>
<feature type="transmembrane region" description="Helical" evidence="1">
    <location>
        <begin position="93"/>
        <end position="115"/>
    </location>
</feature>
<evidence type="ECO:0000313" key="3">
    <source>
        <dbReference type="Proteomes" id="UP001165667"/>
    </source>
</evidence>
<keyword evidence="3" id="KW-1185">Reference proteome</keyword>
<name>A0AA42CIY4_9HYPH</name>
<sequence length="132" mass="13791">MSIESRFAVMTNWSLFAPFGAGFVLSGFRVADLTLGLFGFALLAAGTVSHLVINRVYGIEFSDGQIAVAAGLFLVALLGFLASWIAAPAFAPANVLLGLAGTAIVIAGAFAYVATRYGLRGAFSMFHARRPT</sequence>
<dbReference type="AlphaFoldDB" id="A0AA42CIY4"/>
<proteinExistence type="predicted"/>
<feature type="transmembrane region" description="Helical" evidence="1">
    <location>
        <begin position="66"/>
        <end position="87"/>
    </location>
</feature>
<evidence type="ECO:0000256" key="1">
    <source>
        <dbReference type="SAM" id="Phobius"/>
    </source>
</evidence>
<evidence type="ECO:0000313" key="2">
    <source>
        <dbReference type="EMBL" id="MCW6509003.1"/>
    </source>
</evidence>
<dbReference type="RefSeq" id="WP_282585374.1">
    <property type="nucleotide sequence ID" value="NZ_JAMOIM010000008.1"/>
</dbReference>
<dbReference type="EMBL" id="JAMOIM010000008">
    <property type="protein sequence ID" value="MCW6509003.1"/>
    <property type="molecule type" value="Genomic_DNA"/>
</dbReference>
<keyword evidence="1" id="KW-0812">Transmembrane</keyword>
<comment type="caution">
    <text evidence="2">The sequence shown here is derived from an EMBL/GenBank/DDBJ whole genome shotgun (WGS) entry which is preliminary data.</text>
</comment>
<protein>
    <submittedName>
        <fullName evidence="2">Uncharacterized protein</fullName>
    </submittedName>
</protein>
<feature type="transmembrane region" description="Helical" evidence="1">
    <location>
        <begin position="7"/>
        <end position="28"/>
    </location>
</feature>
<dbReference type="Proteomes" id="UP001165667">
    <property type="component" value="Unassembled WGS sequence"/>
</dbReference>
<gene>
    <name evidence="2" type="ORF">M8523_13320</name>
</gene>
<accession>A0AA42CIY4</accession>